<feature type="compositionally biased region" description="Acidic residues" evidence="1">
    <location>
        <begin position="536"/>
        <end position="551"/>
    </location>
</feature>
<keyword evidence="4" id="KW-1185">Reference proteome</keyword>
<dbReference type="Gene3D" id="1.10.3970.10">
    <property type="entry name" value="BSD domain"/>
    <property type="match status" value="1"/>
</dbReference>
<feature type="compositionally biased region" description="Basic and acidic residues" evidence="1">
    <location>
        <begin position="418"/>
        <end position="474"/>
    </location>
</feature>
<protein>
    <recommendedName>
        <fullName evidence="2">BSD domain-containing protein</fullName>
    </recommendedName>
</protein>
<organism evidence="3 4">
    <name type="scientific">Platanthera guangdongensis</name>
    <dbReference type="NCBI Taxonomy" id="2320717"/>
    <lineage>
        <taxon>Eukaryota</taxon>
        <taxon>Viridiplantae</taxon>
        <taxon>Streptophyta</taxon>
        <taxon>Embryophyta</taxon>
        <taxon>Tracheophyta</taxon>
        <taxon>Spermatophyta</taxon>
        <taxon>Magnoliopsida</taxon>
        <taxon>Liliopsida</taxon>
        <taxon>Asparagales</taxon>
        <taxon>Orchidaceae</taxon>
        <taxon>Orchidoideae</taxon>
        <taxon>Orchideae</taxon>
        <taxon>Orchidinae</taxon>
        <taxon>Platanthera</taxon>
    </lineage>
</organism>
<dbReference type="InterPro" id="IPR051494">
    <property type="entry name" value="BSD_domain-containing"/>
</dbReference>
<dbReference type="SUPFAM" id="SSF140383">
    <property type="entry name" value="BSD domain-like"/>
    <property type="match status" value="1"/>
</dbReference>
<feature type="compositionally biased region" description="Acidic residues" evidence="1">
    <location>
        <begin position="399"/>
        <end position="413"/>
    </location>
</feature>
<feature type="region of interest" description="Disordered" evidence="1">
    <location>
        <begin position="1"/>
        <end position="64"/>
    </location>
</feature>
<evidence type="ECO:0000256" key="1">
    <source>
        <dbReference type="SAM" id="MobiDB-lite"/>
    </source>
</evidence>
<dbReference type="PROSITE" id="PS50858">
    <property type="entry name" value="BSD"/>
    <property type="match status" value="1"/>
</dbReference>
<dbReference type="InterPro" id="IPR005607">
    <property type="entry name" value="BSD_dom"/>
</dbReference>
<name>A0ABR2M762_9ASPA</name>
<feature type="compositionally biased region" description="Basic and acidic residues" evidence="1">
    <location>
        <begin position="329"/>
        <end position="365"/>
    </location>
</feature>
<sequence>MNFFKSVFSSDPEPSDSSSEGQSPSGSPRKPQENEAGEDERPAATKYDPNPKDKHNLKPNTPWAGLGTLIKTVASKSESVIQTYRRDLEEFGSGLKKETEAIREVASRAVRDLPSSLEAGASAAQESLETVGQAIDDFGGSVWRGTAEIISEGKGALLGADSDSETYSSDLQISSGGFTASSSKRYSRFDLQILAMQSDPNTFSEEPEEEEDFRRWMSEFHLKEKEEEIELLCYENGAVESLFEKLVPSVVDQDTFWTRYFYKLDKLKHAEDVRANLVKRVISREDADEDLTWEVDDEEEEGNHVKETEMKVNDTIREEDDESNVGNEVESKIVHAEESKEKGDENKEASNSEHEEDSDRIREGDNESNVGNKVESKIVHAEEKKDKGDENKEASNSEHEEDSDSIREEDDESNVANEVERKIVQAEERKENGDENKEASNSEHVEDSNEKGDTESIELTQEKEPGVEPEDSKLHATTIVDNEIVPSSAGVDDTEPASNLLTTKSGDNVPPKSSSVTVEPFKDSDISVVSSQASALEDEDLGWDEIEDLGEQDDKKVGGSSSTKRLNVAVEDDDDLTWDIEDDD</sequence>
<feature type="compositionally biased region" description="Low complexity" evidence="1">
    <location>
        <begin position="9"/>
        <end position="28"/>
    </location>
</feature>
<evidence type="ECO:0000313" key="4">
    <source>
        <dbReference type="Proteomes" id="UP001412067"/>
    </source>
</evidence>
<feature type="domain" description="BSD" evidence="2">
    <location>
        <begin position="216"/>
        <end position="268"/>
    </location>
</feature>
<dbReference type="PANTHER" id="PTHR16019:SF5">
    <property type="entry name" value="BSD DOMAIN-CONTAINING PROTEIN 1"/>
    <property type="match status" value="1"/>
</dbReference>
<dbReference type="Proteomes" id="UP001412067">
    <property type="component" value="Unassembled WGS sequence"/>
</dbReference>
<proteinExistence type="predicted"/>
<dbReference type="EMBL" id="JBBWWR010000011">
    <property type="protein sequence ID" value="KAK8959726.1"/>
    <property type="molecule type" value="Genomic_DNA"/>
</dbReference>
<accession>A0ABR2M762</accession>
<dbReference type="SMART" id="SM00751">
    <property type="entry name" value="BSD"/>
    <property type="match status" value="1"/>
</dbReference>
<evidence type="ECO:0000259" key="2">
    <source>
        <dbReference type="PROSITE" id="PS50858"/>
    </source>
</evidence>
<feature type="compositionally biased region" description="Polar residues" evidence="1">
    <location>
        <begin position="496"/>
        <end position="517"/>
    </location>
</feature>
<dbReference type="InterPro" id="IPR035925">
    <property type="entry name" value="BSD_dom_sf"/>
</dbReference>
<feature type="region of interest" description="Disordered" evidence="1">
    <location>
        <begin position="292"/>
        <end position="584"/>
    </location>
</feature>
<reference evidence="3 4" key="1">
    <citation type="journal article" date="2022" name="Nat. Plants">
        <title>Genomes of leafy and leafless Platanthera orchids illuminate the evolution of mycoheterotrophy.</title>
        <authorList>
            <person name="Li M.H."/>
            <person name="Liu K.W."/>
            <person name="Li Z."/>
            <person name="Lu H.C."/>
            <person name="Ye Q.L."/>
            <person name="Zhang D."/>
            <person name="Wang J.Y."/>
            <person name="Li Y.F."/>
            <person name="Zhong Z.M."/>
            <person name="Liu X."/>
            <person name="Yu X."/>
            <person name="Liu D.K."/>
            <person name="Tu X.D."/>
            <person name="Liu B."/>
            <person name="Hao Y."/>
            <person name="Liao X.Y."/>
            <person name="Jiang Y.T."/>
            <person name="Sun W.H."/>
            <person name="Chen J."/>
            <person name="Chen Y.Q."/>
            <person name="Ai Y."/>
            <person name="Zhai J.W."/>
            <person name="Wu S.S."/>
            <person name="Zhou Z."/>
            <person name="Hsiao Y.Y."/>
            <person name="Wu W.L."/>
            <person name="Chen Y.Y."/>
            <person name="Lin Y.F."/>
            <person name="Hsu J.L."/>
            <person name="Li C.Y."/>
            <person name="Wang Z.W."/>
            <person name="Zhao X."/>
            <person name="Zhong W.Y."/>
            <person name="Ma X.K."/>
            <person name="Ma L."/>
            <person name="Huang J."/>
            <person name="Chen G.Z."/>
            <person name="Huang M.Z."/>
            <person name="Huang L."/>
            <person name="Peng D.H."/>
            <person name="Luo Y.B."/>
            <person name="Zou S.Q."/>
            <person name="Chen S.P."/>
            <person name="Lan S."/>
            <person name="Tsai W.C."/>
            <person name="Van de Peer Y."/>
            <person name="Liu Z.J."/>
        </authorList>
    </citation>
    <scope>NUCLEOTIDE SEQUENCE [LARGE SCALE GENOMIC DNA]</scope>
    <source>
        <strain evidence="3">Lor288</strain>
    </source>
</reference>
<feature type="compositionally biased region" description="Basic and acidic residues" evidence="1">
    <location>
        <begin position="374"/>
        <end position="398"/>
    </location>
</feature>
<evidence type="ECO:0000313" key="3">
    <source>
        <dbReference type="EMBL" id="KAK8959726.1"/>
    </source>
</evidence>
<comment type="caution">
    <text evidence="3">The sequence shown here is derived from an EMBL/GenBank/DDBJ whole genome shotgun (WGS) entry which is preliminary data.</text>
</comment>
<feature type="compositionally biased region" description="Acidic residues" evidence="1">
    <location>
        <begin position="570"/>
        <end position="584"/>
    </location>
</feature>
<feature type="compositionally biased region" description="Acidic residues" evidence="1">
    <location>
        <begin position="292"/>
        <end position="301"/>
    </location>
</feature>
<gene>
    <name evidence="3" type="ORF">KSP40_PGU017661</name>
</gene>
<dbReference type="PANTHER" id="PTHR16019">
    <property type="entry name" value="SYNAPSE-ASSOCIATED PROTEIN"/>
    <property type="match status" value="1"/>
</dbReference>
<dbReference type="Pfam" id="PF03909">
    <property type="entry name" value="BSD"/>
    <property type="match status" value="1"/>
</dbReference>
<feature type="compositionally biased region" description="Basic and acidic residues" evidence="1">
    <location>
        <begin position="302"/>
        <end position="316"/>
    </location>
</feature>
<feature type="compositionally biased region" description="Basic and acidic residues" evidence="1">
    <location>
        <begin position="39"/>
        <end position="56"/>
    </location>
</feature>